<dbReference type="Proteomes" id="UP001153331">
    <property type="component" value="Unassembled WGS sequence"/>
</dbReference>
<organism evidence="1 2">
    <name type="scientific">Boeremia exigua</name>
    <dbReference type="NCBI Taxonomy" id="749465"/>
    <lineage>
        <taxon>Eukaryota</taxon>
        <taxon>Fungi</taxon>
        <taxon>Dikarya</taxon>
        <taxon>Ascomycota</taxon>
        <taxon>Pezizomycotina</taxon>
        <taxon>Dothideomycetes</taxon>
        <taxon>Pleosporomycetidae</taxon>
        <taxon>Pleosporales</taxon>
        <taxon>Pleosporineae</taxon>
        <taxon>Didymellaceae</taxon>
        <taxon>Boeremia</taxon>
    </lineage>
</organism>
<accession>A0ACC2I8R7</accession>
<reference evidence="1" key="1">
    <citation type="submission" date="2022-11" db="EMBL/GenBank/DDBJ databases">
        <title>Genome Sequence of Boeremia exigua.</title>
        <authorList>
            <person name="Buettner E."/>
        </authorList>
    </citation>
    <scope>NUCLEOTIDE SEQUENCE</scope>
    <source>
        <strain evidence="1">CU02</strain>
    </source>
</reference>
<evidence type="ECO:0000313" key="1">
    <source>
        <dbReference type="EMBL" id="KAJ8111472.1"/>
    </source>
</evidence>
<comment type="caution">
    <text evidence="1">The sequence shown here is derived from an EMBL/GenBank/DDBJ whole genome shotgun (WGS) entry which is preliminary data.</text>
</comment>
<gene>
    <name evidence="1" type="ORF">OPT61_g5939</name>
</gene>
<dbReference type="EMBL" id="JAPHNI010000403">
    <property type="protein sequence ID" value="KAJ8111472.1"/>
    <property type="molecule type" value="Genomic_DNA"/>
</dbReference>
<proteinExistence type="predicted"/>
<sequence length="276" mass="32829">MGGYEELVELGFEGVDKAVDKYHDKVYDTVGKHPPSWHWRHRHDQKQKEQRNPPASEAHRDDPRTYQNSQAGANMYASDRRQEREYQDRRDPRYVSDETLYYRGPDAGAVVMRGSDPYNNAREYEVQYQQPQYNSRRPQPQRRRSSWSPQRSGRERGNERRARSRSRSRSRSKEKQHRIAATVAGGLIGGLIGNQVQKGRKYDTAATIAGAVIGGLGAREASEQWDKRRTRREDCDEKWENKYGDNRDRKRDDRDDRDYRDDRYDDRRRYNDRDWR</sequence>
<name>A0ACC2I8R7_9PLEO</name>
<keyword evidence="2" id="KW-1185">Reference proteome</keyword>
<evidence type="ECO:0000313" key="2">
    <source>
        <dbReference type="Proteomes" id="UP001153331"/>
    </source>
</evidence>
<protein>
    <submittedName>
        <fullName evidence="1">Uncharacterized protein</fullName>
    </submittedName>
</protein>